<dbReference type="KEGG" id="lak:106154165"/>
<keyword evidence="4 5" id="KW-0472">Membrane</keyword>
<dbReference type="STRING" id="7574.A0A1S3HCW4"/>
<feature type="transmembrane region" description="Helical" evidence="5">
    <location>
        <begin position="73"/>
        <end position="94"/>
    </location>
</feature>
<evidence type="ECO:0000313" key="6">
    <source>
        <dbReference type="Proteomes" id="UP000085678"/>
    </source>
</evidence>
<name>A0A1S3HCW4_LINAN</name>
<dbReference type="PANTHER" id="PTHR23291:SF112">
    <property type="entry name" value="GROWTH HORMONE-INDUCIBLE TRANSMEMBRANE PROTEIN"/>
    <property type="match status" value="1"/>
</dbReference>
<feature type="transmembrane region" description="Helical" evidence="5">
    <location>
        <begin position="209"/>
        <end position="227"/>
    </location>
</feature>
<dbReference type="GeneID" id="106154165"/>
<dbReference type="RefSeq" id="XP_013383890.1">
    <property type="nucleotide sequence ID" value="XM_013528436.1"/>
</dbReference>
<evidence type="ECO:0000256" key="4">
    <source>
        <dbReference type="ARBA" id="ARBA00023136"/>
    </source>
</evidence>
<evidence type="ECO:0000313" key="9">
    <source>
        <dbReference type="RefSeq" id="XP_013383890.1"/>
    </source>
</evidence>
<keyword evidence="6" id="KW-1185">Reference proteome</keyword>
<evidence type="ECO:0000256" key="1">
    <source>
        <dbReference type="ARBA" id="ARBA00004141"/>
    </source>
</evidence>
<dbReference type="InterPro" id="IPR006214">
    <property type="entry name" value="Bax_inhibitor_1-related"/>
</dbReference>
<protein>
    <submittedName>
        <fullName evidence="7 8">Growth hormone-inducible transmembrane protein-like isoform X1</fullName>
    </submittedName>
    <submittedName>
        <fullName evidence="9">Growth hormone-inducible transmembrane protein-like isoform X2</fullName>
    </submittedName>
</protein>
<accession>A0A1S3HCW4</accession>
<dbReference type="RefSeq" id="XP_013383888.1">
    <property type="nucleotide sequence ID" value="XM_013528434.1"/>
</dbReference>
<dbReference type="Pfam" id="PF01027">
    <property type="entry name" value="Bax1-I"/>
    <property type="match status" value="1"/>
</dbReference>
<keyword evidence="3 5" id="KW-1133">Transmembrane helix</keyword>
<dbReference type="CDD" id="cd10431">
    <property type="entry name" value="GHITM"/>
    <property type="match status" value="1"/>
</dbReference>
<organism evidence="6 7">
    <name type="scientific">Lingula anatina</name>
    <name type="common">Brachiopod</name>
    <name type="synonym">Lingula unguis</name>
    <dbReference type="NCBI Taxonomy" id="7574"/>
    <lineage>
        <taxon>Eukaryota</taxon>
        <taxon>Metazoa</taxon>
        <taxon>Spiralia</taxon>
        <taxon>Lophotrochozoa</taxon>
        <taxon>Brachiopoda</taxon>
        <taxon>Linguliformea</taxon>
        <taxon>Lingulata</taxon>
        <taxon>Lingulida</taxon>
        <taxon>Linguloidea</taxon>
        <taxon>Lingulidae</taxon>
        <taxon>Lingula</taxon>
    </lineage>
</organism>
<dbReference type="AlphaFoldDB" id="A0A1S3HCW4"/>
<feature type="transmembrane region" description="Helical" evidence="5">
    <location>
        <begin position="183"/>
        <end position="203"/>
    </location>
</feature>
<dbReference type="GO" id="GO:0005743">
    <property type="term" value="C:mitochondrial inner membrane"/>
    <property type="evidence" value="ECO:0007669"/>
    <property type="project" value="TreeGrafter"/>
</dbReference>
<evidence type="ECO:0000256" key="3">
    <source>
        <dbReference type="ARBA" id="ARBA00022989"/>
    </source>
</evidence>
<reference evidence="7 8" key="1">
    <citation type="submission" date="2025-04" db="UniProtKB">
        <authorList>
            <consortium name="RefSeq"/>
        </authorList>
    </citation>
    <scope>IDENTIFICATION</scope>
    <source>
        <tissue evidence="7 8">Gonads</tissue>
    </source>
</reference>
<sequence length="339" mass="35776">MYASRLTRVPLTAFVTTLSRPPALAAPTRPGLWQKCRGYARKPQSVGLGKEGVKRPTLKERAMAPAGDSAFNIGKGLLAGSSALGIGALCYYGLNGEDGALDRAGFWPQYVKDRIHSTYMYFGGSLVLTAASASVVYRTPALLNLVTKNGWMALIATMAAMIGSGMVARSIPYKPGFGTKQLAWMAHCGILGAVVAPLAFLGGPILLRAAWYTAGIVGGLSTIALCAPSEKFLYMGGTLGMGLGAVIVASLGGMFFPPTTTLGAGLYSISMYGGLVVFGLFMLYDTQKIIKNAEHHPMDAYAMEPFDPVNNAIGVYLDTINIFIRIAMLLAGGGGKRKR</sequence>
<dbReference type="InterPro" id="IPR035871">
    <property type="entry name" value="GHITM"/>
</dbReference>
<evidence type="ECO:0000256" key="5">
    <source>
        <dbReference type="RuleBase" id="RU004379"/>
    </source>
</evidence>
<feature type="transmembrane region" description="Helical" evidence="5">
    <location>
        <begin position="232"/>
        <end position="256"/>
    </location>
</feature>
<dbReference type="Proteomes" id="UP000085678">
    <property type="component" value="Unplaced"/>
</dbReference>
<evidence type="ECO:0000313" key="8">
    <source>
        <dbReference type="RefSeq" id="XP_013383888.1"/>
    </source>
</evidence>
<feature type="transmembrane region" description="Helical" evidence="5">
    <location>
        <begin position="119"/>
        <end position="139"/>
    </location>
</feature>
<dbReference type="RefSeq" id="XP_013383887.1">
    <property type="nucleotide sequence ID" value="XM_013528433.1"/>
</dbReference>
<evidence type="ECO:0000313" key="7">
    <source>
        <dbReference type="RefSeq" id="XP_013383887.1"/>
    </source>
</evidence>
<comment type="subcellular location">
    <subcellularLocation>
        <location evidence="1">Membrane</location>
        <topology evidence="1">Multi-pass membrane protein</topology>
    </subcellularLocation>
</comment>
<feature type="transmembrane region" description="Helical" evidence="5">
    <location>
        <begin position="262"/>
        <end position="284"/>
    </location>
</feature>
<proteinExistence type="inferred from homology"/>
<gene>
    <name evidence="7 8 9" type="primary">LOC106154165</name>
</gene>
<evidence type="ECO:0000256" key="2">
    <source>
        <dbReference type="ARBA" id="ARBA00022692"/>
    </source>
</evidence>
<feature type="transmembrane region" description="Helical" evidence="5">
    <location>
        <begin position="151"/>
        <end position="171"/>
    </location>
</feature>
<keyword evidence="2 5" id="KW-0812">Transmembrane</keyword>
<dbReference type="OrthoDB" id="6285520at2759"/>
<dbReference type="PANTHER" id="PTHR23291">
    <property type="entry name" value="BAX INHIBITOR-RELATED"/>
    <property type="match status" value="1"/>
</dbReference>
<comment type="similarity">
    <text evidence="5">Belongs to the BI1 family.</text>
</comment>